<dbReference type="EMBL" id="RDQH01000341">
    <property type="protein sequence ID" value="RXH74714.1"/>
    <property type="molecule type" value="Genomic_DNA"/>
</dbReference>
<keyword evidence="2" id="KW-1185">Reference proteome</keyword>
<evidence type="ECO:0000313" key="1">
    <source>
        <dbReference type="EMBL" id="RXH74714.1"/>
    </source>
</evidence>
<reference evidence="1 2" key="1">
    <citation type="submission" date="2018-10" db="EMBL/GenBank/DDBJ databases">
        <title>A high-quality apple genome assembly.</title>
        <authorList>
            <person name="Hu J."/>
        </authorList>
    </citation>
    <scope>NUCLEOTIDE SEQUENCE [LARGE SCALE GENOMIC DNA]</scope>
    <source>
        <strain evidence="2">cv. HFTH1</strain>
        <tissue evidence="1">Young leaf</tissue>
    </source>
</reference>
<organism evidence="1 2">
    <name type="scientific">Malus domestica</name>
    <name type="common">Apple</name>
    <name type="synonym">Pyrus malus</name>
    <dbReference type="NCBI Taxonomy" id="3750"/>
    <lineage>
        <taxon>Eukaryota</taxon>
        <taxon>Viridiplantae</taxon>
        <taxon>Streptophyta</taxon>
        <taxon>Embryophyta</taxon>
        <taxon>Tracheophyta</taxon>
        <taxon>Spermatophyta</taxon>
        <taxon>Magnoliopsida</taxon>
        <taxon>eudicotyledons</taxon>
        <taxon>Gunneridae</taxon>
        <taxon>Pentapetalae</taxon>
        <taxon>rosids</taxon>
        <taxon>fabids</taxon>
        <taxon>Rosales</taxon>
        <taxon>Rosaceae</taxon>
        <taxon>Amygdaloideae</taxon>
        <taxon>Maleae</taxon>
        <taxon>Malus</taxon>
    </lineage>
</organism>
<proteinExistence type="predicted"/>
<protein>
    <submittedName>
        <fullName evidence="1">Uncharacterized protein</fullName>
    </submittedName>
</protein>
<sequence>MEPPAKRQKLEVDLADGSGGLAVFGLPGTAVFEFKCTDLRVLKRNHVEPEIATVCNDDDQQAAMETTRPMMATDGVKLSWRDKLLNVQNGLHALDLDNFKCDLDDELDCAVTRGERGPSFQFSERAMKKMCDP</sequence>
<dbReference type="Proteomes" id="UP000290289">
    <property type="component" value="Chromosome 15"/>
</dbReference>
<accession>A0A498HX36</accession>
<gene>
    <name evidence="1" type="ORF">DVH24_029435</name>
</gene>
<dbReference type="AlphaFoldDB" id="A0A498HX36"/>
<name>A0A498HX36_MALDO</name>
<evidence type="ECO:0000313" key="2">
    <source>
        <dbReference type="Proteomes" id="UP000290289"/>
    </source>
</evidence>
<comment type="caution">
    <text evidence="1">The sequence shown here is derived from an EMBL/GenBank/DDBJ whole genome shotgun (WGS) entry which is preliminary data.</text>
</comment>